<dbReference type="AlphaFoldDB" id="G0NVC6"/>
<evidence type="ECO:0000313" key="3">
    <source>
        <dbReference type="Proteomes" id="UP000008068"/>
    </source>
</evidence>
<dbReference type="FunCoup" id="G0NVC6">
    <property type="interactions" value="7"/>
</dbReference>
<dbReference type="PANTHER" id="PTHR37444">
    <property type="entry name" value="PROTEIN CBG24900-RELATED"/>
    <property type="match status" value="1"/>
</dbReference>
<feature type="compositionally biased region" description="Basic and acidic residues" evidence="1">
    <location>
        <begin position="90"/>
        <end position="104"/>
    </location>
</feature>
<dbReference type="STRING" id="135651.G0NVC6"/>
<evidence type="ECO:0000256" key="1">
    <source>
        <dbReference type="SAM" id="MobiDB-lite"/>
    </source>
</evidence>
<evidence type="ECO:0000313" key="2">
    <source>
        <dbReference type="EMBL" id="EGT38335.1"/>
    </source>
</evidence>
<feature type="compositionally biased region" description="Basic and acidic residues" evidence="1">
    <location>
        <begin position="11"/>
        <end position="24"/>
    </location>
</feature>
<dbReference type="InParanoid" id="G0NVC6"/>
<proteinExistence type="predicted"/>
<reference evidence="3" key="1">
    <citation type="submission" date="2011-07" db="EMBL/GenBank/DDBJ databases">
        <authorList>
            <consortium name="Caenorhabditis brenneri Sequencing and Analysis Consortium"/>
            <person name="Wilson R.K."/>
        </authorList>
    </citation>
    <scope>NUCLEOTIDE SEQUENCE [LARGE SCALE GENOMIC DNA]</scope>
    <source>
        <strain evidence="3">PB2801</strain>
    </source>
</reference>
<dbReference type="PANTHER" id="PTHR37444:SF1">
    <property type="entry name" value="HUN DOMAIN-CONTAINING PROTEIN-RELATED"/>
    <property type="match status" value="1"/>
</dbReference>
<dbReference type="OrthoDB" id="5832996at2759"/>
<name>G0NVC6_CAEBE</name>
<accession>G0NVC6</accession>
<feature type="region of interest" description="Disordered" evidence="1">
    <location>
        <begin position="373"/>
        <end position="413"/>
    </location>
</feature>
<feature type="compositionally biased region" description="Basic and acidic residues" evidence="1">
    <location>
        <begin position="160"/>
        <end position="190"/>
    </location>
</feature>
<dbReference type="eggNOG" id="ENOG502TGTJ">
    <property type="taxonomic scope" value="Eukaryota"/>
</dbReference>
<feature type="compositionally biased region" description="Low complexity" evidence="1">
    <location>
        <begin position="122"/>
        <end position="133"/>
    </location>
</feature>
<dbReference type="EMBL" id="GL379956">
    <property type="protein sequence ID" value="EGT38335.1"/>
    <property type="molecule type" value="Genomic_DNA"/>
</dbReference>
<dbReference type="Proteomes" id="UP000008068">
    <property type="component" value="Unassembled WGS sequence"/>
</dbReference>
<protein>
    <submittedName>
        <fullName evidence="2">Uncharacterized protein</fullName>
    </submittedName>
</protein>
<keyword evidence="3" id="KW-1185">Reference proteome</keyword>
<feature type="region of interest" description="Disordered" evidence="1">
    <location>
        <begin position="1"/>
        <end position="251"/>
    </location>
</feature>
<dbReference type="HOGENOM" id="CLU_038510_0_0_1"/>
<organism evidence="3">
    <name type="scientific">Caenorhabditis brenneri</name>
    <name type="common">Nematode worm</name>
    <dbReference type="NCBI Taxonomy" id="135651"/>
    <lineage>
        <taxon>Eukaryota</taxon>
        <taxon>Metazoa</taxon>
        <taxon>Ecdysozoa</taxon>
        <taxon>Nematoda</taxon>
        <taxon>Chromadorea</taxon>
        <taxon>Rhabditida</taxon>
        <taxon>Rhabditina</taxon>
        <taxon>Rhabditomorpha</taxon>
        <taxon>Rhabditoidea</taxon>
        <taxon>Rhabditidae</taxon>
        <taxon>Peloderinae</taxon>
        <taxon>Caenorhabditis</taxon>
    </lineage>
</organism>
<sequence>MLPGSLNLPVRRREEKGRRIEGKSQNHRGTTKSKIVPTSVALPSKTPSPATTPSTHIPPPVMIPPVTTVPLPMSNVLKDPTSMSPNLGGREAKVIKRKIKEPETKPPPPPSKATIRKKKSSASEAKSISIDAKTSSEHEAGGVLSNKGKKKKRSQTSTDSGRKMNDKSEGSKEPSSNDERTPKRFNKEMAHSYFKQMIESQKSKKRTDDARLEVMPESSQINVSARSLKKKHKKGPKKEPAPDTDFFKPNGDPVWMVPERPAGECEKNEDGTPIKNPDLALALAEDDLEIDEKNWLQLINSFMEMTLLPGKGMPEGYIFDSMDPIEKLEQLNAVFEVNPETPLIDSVTYNTIKNLVDLSEIAMKRFQLKQSGLDVPERPLPTPPPPPPASAPPPPGSMKPSENSTSLPNMPPKATVSTELFQLNTCLQQSAISFDLKRCVSIKYDRQHPRASIKKFRKRLSYSMEQTTQIESKEKT</sequence>
<feature type="compositionally biased region" description="Low complexity" evidence="1">
    <location>
        <begin position="64"/>
        <end position="73"/>
    </location>
</feature>
<feature type="compositionally biased region" description="Pro residues" evidence="1">
    <location>
        <begin position="378"/>
        <end position="397"/>
    </location>
</feature>
<gene>
    <name evidence="2" type="ORF">CAEBREN_22308</name>
</gene>
<feature type="compositionally biased region" description="Basic residues" evidence="1">
    <location>
        <begin position="227"/>
        <end position="236"/>
    </location>
</feature>
<feature type="compositionally biased region" description="Low complexity" evidence="1">
    <location>
        <begin position="43"/>
        <end position="55"/>
    </location>
</feature>